<dbReference type="Proteomes" id="UP000241818">
    <property type="component" value="Unassembled WGS sequence"/>
</dbReference>
<evidence type="ECO:0008006" key="4">
    <source>
        <dbReference type="Google" id="ProtNLM"/>
    </source>
</evidence>
<evidence type="ECO:0000313" key="2">
    <source>
        <dbReference type="EMBL" id="PSS09286.1"/>
    </source>
</evidence>
<name>A0A2T3ASE7_AMORE</name>
<dbReference type="OrthoDB" id="3556674at2759"/>
<evidence type="ECO:0000256" key="1">
    <source>
        <dbReference type="SAM" id="MobiDB-lite"/>
    </source>
</evidence>
<gene>
    <name evidence="2" type="ORF">M430DRAFT_185155</name>
</gene>
<dbReference type="EMBL" id="KZ679017">
    <property type="protein sequence ID" value="PSS09286.1"/>
    <property type="molecule type" value="Genomic_DNA"/>
</dbReference>
<feature type="region of interest" description="Disordered" evidence="1">
    <location>
        <begin position="22"/>
        <end position="65"/>
    </location>
</feature>
<accession>A0A2T3ASE7</accession>
<dbReference type="AlphaFoldDB" id="A0A2T3ASE7"/>
<dbReference type="InParanoid" id="A0A2T3ASE7"/>
<feature type="compositionally biased region" description="Low complexity" evidence="1">
    <location>
        <begin position="26"/>
        <end position="56"/>
    </location>
</feature>
<organism evidence="2 3">
    <name type="scientific">Amorphotheca resinae ATCC 22711</name>
    <dbReference type="NCBI Taxonomy" id="857342"/>
    <lineage>
        <taxon>Eukaryota</taxon>
        <taxon>Fungi</taxon>
        <taxon>Dikarya</taxon>
        <taxon>Ascomycota</taxon>
        <taxon>Pezizomycotina</taxon>
        <taxon>Leotiomycetes</taxon>
        <taxon>Helotiales</taxon>
        <taxon>Amorphothecaceae</taxon>
        <taxon>Amorphotheca</taxon>
    </lineage>
</organism>
<reference evidence="2 3" key="1">
    <citation type="journal article" date="2018" name="New Phytol.">
        <title>Comparative genomics and transcriptomics depict ericoid mycorrhizal fungi as versatile saprotrophs and plant mutualists.</title>
        <authorList>
            <person name="Martino E."/>
            <person name="Morin E."/>
            <person name="Grelet G.A."/>
            <person name="Kuo A."/>
            <person name="Kohler A."/>
            <person name="Daghino S."/>
            <person name="Barry K.W."/>
            <person name="Cichocki N."/>
            <person name="Clum A."/>
            <person name="Dockter R.B."/>
            <person name="Hainaut M."/>
            <person name="Kuo R.C."/>
            <person name="LaButti K."/>
            <person name="Lindahl B.D."/>
            <person name="Lindquist E.A."/>
            <person name="Lipzen A."/>
            <person name="Khouja H.R."/>
            <person name="Magnuson J."/>
            <person name="Murat C."/>
            <person name="Ohm R.A."/>
            <person name="Singer S.W."/>
            <person name="Spatafora J.W."/>
            <person name="Wang M."/>
            <person name="Veneault-Fourrey C."/>
            <person name="Henrissat B."/>
            <person name="Grigoriev I.V."/>
            <person name="Martin F.M."/>
            <person name="Perotto S."/>
        </authorList>
    </citation>
    <scope>NUCLEOTIDE SEQUENCE [LARGE SCALE GENOMIC DNA]</scope>
    <source>
        <strain evidence="2 3">ATCC 22711</strain>
    </source>
</reference>
<feature type="compositionally biased region" description="Acidic residues" evidence="1">
    <location>
        <begin position="215"/>
        <end position="228"/>
    </location>
</feature>
<evidence type="ECO:0000313" key="3">
    <source>
        <dbReference type="Proteomes" id="UP000241818"/>
    </source>
</evidence>
<keyword evidence="3" id="KW-1185">Reference proteome</keyword>
<sequence length="266" mass="29866">MSDKQRDPKDLEAAQSLILLSLSERPAQPSSSTATTALATATVPAQQSQRARNAQSGKKKNAPICPGAKFTWSDNTHIDRASMRVGKVEKSKLQMSLKATDGRWHTFEYLRKDEVDWDSKASVLLANTWRWQIFRRRLNKPDESTTIRRHRWTAAEVQVLQSNASLLRRPSSMTAQQWADLAALLPNREKKSIISKFAKLRLGSQANNSEQVDHDSEDDEEDEMEEELEDKHGGDLEHGLEDDSDDEFDGMRPSAQPVGGVLISAN</sequence>
<protein>
    <recommendedName>
        <fullName evidence="4">Myb-like domain-containing protein</fullName>
    </recommendedName>
</protein>
<feature type="region of interest" description="Disordered" evidence="1">
    <location>
        <begin position="205"/>
        <end position="266"/>
    </location>
</feature>
<proteinExistence type="predicted"/>
<feature type="compositionally biased region" description="Basic and acidic residues" evidence="1">
    <location>
        <begin position="229"/>
        <end position="241"/>
    </location>
</feature>
<dbReference type="RefSeq" id="XP_024717584.1">
    <property type="nucleotide sequence ID" value="XM_024863886.1"/>
</dbReference>
<dbReference type="GeneID" id="36571967"/>